<protein>
    <submittedName>
        <fullName evidence="1">Uncharacterized protein</fullName>
    </submittedName>
</protein>
<reference evidence="1 2" key="1">
    <citation type="submission" date="2020-09" db="EMBL/GenBank/DDBJ databases">
        <authorList>
            <person name="Zhang R."/>
            <person name="Garcia K."/>
            <person name="Ogata H."/>
        </authorList>
    </citation>
    <scope>NUCLEOTIDE SEQUENCE [LARGE SCALE GENOMIC DNA]</scope>
    <source>
        <strain evidence="2">stheno</strain>
    </source>
</reference>
<proteinExistence type="predicted"/>
<sequence>MESSNTNANTKPEPEPKLRPVVKRCYYEEEVGGWCGRNCDCHDVVDAYVKEMEEDEANLRGLLEGTTQLQL</sequence>
<dbReference type="EMBL" id="MW018138">
    <property type="protein sequence ID" value="QPB44381.1"/>
    <property type="molecule type" value="Genomic_DNA"/>
</dbReference>
<keyword evidence="2" id="KW-1185">Reference proteome</keyword>
<organism evidence="1 2">
    <name type="scientific">Medusavirus stheno T3</name>
    <dbReference type="NCBI Taxonomy" id="3069717"/>
    <lineage>
        <taxon>Viruses</taxon>
        <taxon>Varidnaviria</taxon>
        <taxon>Bamfordvirae</taxon>
        <taxon>Nucleocytoviricota</taxon>
        <taxon>Megaviricetes</taxon>
        <taxon>Mamonoviridae</taxon>
        <taxon>Medusavirus</taxon>
        <taxon>Medusavirus sthenus</taxon>
    </lineage>
</organism>
<dbReference type="SUPFAM" id="SSF58010">
    <property type="entry name" value="Fibrinogen coiled-coil and central regions"/>
    <property type="match status" value="1"/>
</dbReference>
<accession>A0A7S7YEM4</accession>
<name>A0A7S7YEM4_9VIRU</name>
<evidence type="ECO:0000313" key="1">
    <source>
        <dbReference type="EMBL" id="QPB44381.1"/>
    </source>
</evidence>
<dbReference type="KEGG" id="vg:80543577"/>
<dbReference type="Proteomes" id="UP001162098">
    <property type="component" value="Segment"/>
</dbReference>
<evidence type="ECO:0000313" key="2">
    <source>
        <dbReference type="Proteomes" id="UP001162098"/>
    </source>
</evidence>